<name>A0A4U6D1U1_9BACT</name>
<dbReference type="RefSeq" id="WP_137341754.1">
    <property type="nucleotide sequence ID" value="NZ_BSQH01000002.1"/>
</dbReference>
<protein>
    <recommendedName>
        <fullName evidence="2">Secretion system C-terminal sorting domain-containing protein</fullName>
    </recommendedName>
</protein>
<keyword evidence="1" id="KW-0732">Signal</keyword>
<dbReference type="EMBL" id="SZVO01000009">
    <property type="protein sequence ID" value="TKT90586.1"/>
    <property type="molecule type" value="Genomic_DNA"/>
</dbReference>
<evidence type="ECO:0000259" key="2">
    <source>
        <dbReference type="Pfam" id="PF18962"/>
    </source>
</evidence>
<evidence type="ECO:0000313" key="3">
    <source>
        <dbReference type="EMBL" id="TKT90586.1"/>
    </source>
</evidence>
<feature type="signal peptide" evidence="1">
    <location>
        <begin position="1"/>
        <end position="22"/>
    </location>
</feature>
<dbReference type="InterPro" id="IPR026444">
    <property type="entry name" value="Secre_tail"/>
</dbReference>
<accession>A0A4U6D1U1</accession>
<dbReference type="Pfam" id="PF18962">
    <property type="entry name" value="Por_Secre_tail"/>
    <property type="match status" value="1"/>
</dbReference>
<reference evidence="3 4" key="1">
    <citation type="submission" date="2019-05" db="EMBL/GenBank/DDBJ databases">
        <title>Dyadobacter AR-3-8 sp. nov., isolated from arctic soil.</title>
        <authorList>
            <person name="Chaudhary D.K."/>
        </authorList>
    </citation>
    <scope>NUCLEOTIDE SEQUENCE [LARGE SCALE GENOMIC DNA]</scope>
    <source>
        <strain evidence="3 4">AR-3-8</strain>
    </source>
</reference>
<proteinExistence type="predicted"/>
<evidence type="ECO:0000313" key="4">
    <source>
        <dbReference type="Proteomes" id="UP000304900"/>
    </source>
</evidence>
<keyword evidence="4" id="KW-1185">Reference proteome</keyword>
<feature type="domain" description="Secretion system C-terminal sorting" evidence="2">
    <location>
        <begin position="48"/>
        <end position="112"/>
    </location>
</feature>
<evidence type="ECO:0000256" key="1">
    <source>
        <dbReference type="SAM" id="SignalP"/>
    </source>
</evidence>
<dbReference type="OrthoDB" id="961745at2"/>
<feature type="chain" id="PRO_5020187501" description="Secretion system C-terminal sorting domain-containing protein" evidence="1">
    <location>
        <begin position="23"/>
        <end position="127"/>
    </location>
</feature>
<organism evidence="3 4">
    <name type="scientific">Dyadobacter frigoris</name>
    <dbReference type="NCBI Taxonomy" id="2576211"/>
    <lineage>
        <taxon>Bacteria</taxon>
        <taxon>Pseudomonadati</taxon>
        <taxon>Bacteroidota</taxon>
        <taxon>Cytophagia</taxon>
        <taxon>Cytophagales</taxon>
        <taxon>Spirosomataceae</taxon>
        <taxon>Dyadobacter</taxon>
    </lineage>
</organism>
<dbReference type="AlphaFoldDB" id="A0A4U6D1U1"/>
<sequence length="127" mass="13872">MKTPTLFLSAAFSLMLSLSSFAGTTKSEDNNTAPDSNNQIAVTSFVSGKIDVTIKKSEGKNRLIRLIDQTGKTLASVTVKNDEDTRTRFDLSNLTDGDYVVIITDGTTKFIKPITLNTNDFRTVKMG</sequence>
<gene>
    <name evidence="3" type="ORF">FDK13_19875</name>
</gene>
<dbReference type="Proteomes" id="UP000304900">
    <property type="component" value="Unassembled WGS sequence"/>
</dbReference>
<comment type="caution">
    <text evidence="3">The sequence shown here is derived from an EMBL/GenBank/DDBJ whole genome shotgun (WGS) entry which is preliminary data.</text>
</comment>